<dbReference type="RefSeq" id="WP_310068477.1">
    <property type="nucleotide sequence ID" value="NZ_JAVDVX010000001.1"/>
</dbReference>
<dbReference type="InterPro" id="IPR033399">
    <property type="entry name" value="TP_0789-like"/>
</dbReference>
<dbReference type="Pfam" id="PF17131">
    <property type="entry name" value="LolA_like"/>
    <property type="match status" value="1"/>
</dbReference>
<comment type="caution">
    <text evidence="3">The sequence shown here is derived from an EMBL/GenBank/DDBJ whole genome shotgun (WGS) entry which is preliminary data.</text>
</comment>
<feature type="chain" id="PRO_5047297326" evidence="1">
    <location>
        <begin position="28"/>
        <end position="267"/>
    </location>
</feature>
<dbReference type="CDD" id="cd16329">
    <property type="entry name" value="LolA_like"/>
    <property type="match status" value="1"/>
</dbReference>
<accession>A0ABU1UTW4</accession>
<keyword evidence="4" id="KW-1185">Reference proteome</keyword>
<reference evidence="3 4" key="1">
    <citation type="submission" date="2023-07" db="EMBL/GenBank/DDBJ databases">
        <title>Sorghum-associated microbial communities from plants grown in Nebraska, USA.</title>
        <authorList>
            <person name="Schachtman D."/>
        </authorList>
    </citation>
    <scope>NUCLEOTIDE SEQUENCE [LARGE SCALE GENOMIC DNA]</scope>
    <source>
        <strain evidence="3 4">BE190</strain>
    </source>
</reference>
<feature type="signal peptide" evidence="1">
    <location>
        <begin position="1"/>
        <end position="27"/>
    </location>
</feature>
<organism evidence="3 4">
    <name type="scientific">Cellvibrio fibrivorans</name>
    <dbReference type="NCBI Taxonomy" id="126350"/>
    <lineage>
        <taxon>Bacteria</taxon>
        <taxon>Pseudomonadati</taxon>
        <taxon>Pseudomonadota</taxon>
        <taxon>Gammaproteobacteria</taxon>
        <taxon>Cellvibrionales</taxon>
        <taxon>Cellvibrionaceae</taxon>
        <taxon>Cellvibrio</taxon>
    </lineage>
</organism>
<dbReference type="Proteomes" id="UP001253595">
    <property type="component" value="Unassembled WGS sequence"/>
</dbReference>
<keyword evidence="3" id="KW-0449">Lipoprotein</keyword>
<evidence type="ECO:0000256" key="1">
    <source>
        <dbReference type="SAM" id="SignalP"/>
    </source>
</evidence>
<name>A0ABU1UTW4_9GAMM</name>
<evidence type="ECO:0000313" key="4">
    <source>
        <dbReference type="Proteomes" id="UP001253595"/>
    </source>
</evidence>
<dbReference type="Gene3D" id="2.50.20.10">
    <property type="entry name" value="Lipoprotein localisation LolA/LolB/LppX"/>
    <property type="match status" value="1"/>
</dbReference>
<feature type="domain" description="Uncharacterized protein TP-0789" evidence="2">
    <location>
        <begin position="78"/>
        <end position="259"/>
    </location>
</feature>
<sequence>MISLIKKLINPGLFLVGLAAVPSMSLAMDATEIVQRSLDATYYAGADMRTKVTMQLVNPKGDIREREMTMLRLNGVDGEQRYYTYFHRPTDVKGTAFLVQKFTGKEDDRWIFVPAIKLVKRIASDDKRSSFVGSDFTYEDVSGREVADETHVLIGEETFEGRPVYRIESKPVKPIDYSRRVSLIDKERWLPLSEEYFDLRNRPSRVFSAVEVESIADIWTITARTMKNLQTGYRTDVTYQDINYNSGLEADIFTERYLRNPPQQWVK</sequence>
<keyword evidence="1" id="KW-0732">Signal</keyword>
<evidence type="ECO:0000259" key="2">
    <source>
        <dbReference type="Pfam" id="PF17131"/>
    </source>
</evidence>
<evidence type="ECO:0000313" key="3">
    <source>
        <dbReference type="EMBL" id="MDR7088616.1"/>
    </source>
</evidence>
<gene>
    <name evidence="3" type="ORF">J2X05_000619</name>
</gene>
<proteinExistence type="predicted"/>
<protein>
    <submittedName>
        <fullName evidence="3">Outer membrane lipoprotein-sorting protein</fullName>
    </submittedName>
</protein>
<dbReference type="EMBL" id="JAVDVX010000001">
    <property type="protein sequence ID" value="MDR7088616.1"/>
    <property type="molecule type" value="Genomic_DNA"/>
</dbReference>